<comment type="function">
    <text evidence="10">Broad-specificity nucleoside monophosphate (NMP) kinase that catalyzes the reversible transfer of the terminal phosphate group between nucleoside triphosphates and monophosphates. Has also ATPase activity. Involved in the late cytoplasmic maturation steps of the 40S ribosomal particles, specifically 18S rRNA maturation. While NMP activity is not required for ribosome maturation, ATPase activity is. Associates transiently with small ribosomal subunit protein uS11. ATP hydrolysis breaks the interaction with uS11. May temporarily remove uS11 from the ribosome to enable a conformational change of the ribosomal RNA that is needed for the final maturation step of the small ribosomal subunit. Its NMP activity may have a role in nuclear energy homeostasis.</text>
</comment>
<proteinExistence type="inferred from homology"/>
<dbReference type="InterPro" id="IPR020618">
    <property type="entry name" value="Adenyl_kinase_AK6"/>
</dbReference>
<evidence type="ECO:0000256" key="9">
    <source>
        <dbReference type="ARBA" id="ARBA00023242"/>
    </source>
</evidence>
<comment type="similarity">
    <text evidence="10">Belongs to the adenylate kinase family. AK6 subfamily.</text>
</comment>
<evidence type="ECO:0000256" key="3">
    <source>
        <dbReference type="ARBA" id="ARBA00022517"/>
    </source>
</evidence>
<organism evidence="12 13">
    <name type="scientific">Candida viswanathii</name>
    <dbReference type="NCBI Taxonomy" id="5486"/>
    <lineage>
        <taxon>Eukaryota</taxon>
        <taxon>Fungi</taxon>
        <taxon>Dikarya</taxon>
        <taxon>Ascomycota</taxon>
        <taxon>Saccharomycotina</taxon>
        <taxon>Pichiomycetes</taxon>
        <taxon>Debaryomycetaceae</taxon>
        <taxon>Candida/Lodderomyces clade</taxon>
        <taxon>Candida</taxon>
    </lineage>
</organism>
<name>A0A367XQL8_9ASCO</name>
<keyword evidence="2 10" id="KW-0963">Cytoplasm</keyword>
<comment type="subunit">
    <text evidence="10">Interacts with small ribosomal subunit protein uS11. Not a structural component of 43S pre-ribosomes, but transiently interacts with them by binding to uS11.</text>
</comment>
<dbReference type="Pfam" id="PF13238">
    <property type="entry name" value="AAA_18"/>
    <property type="match status" value="1"/>
</dbReference>
<dbReference type="GO" id="GO:0016887">
    <property type="term" value="F:ATP hydrolysis activity"/>
    <property type="evidence" value="ECO:0007669"/>
    <property type="project" value="UniProtKB-UniRule"/>
</dbReference>
<feature type="binding site" evidence="10">
    <location>
        <position position="21"/>
    </location>
    <ligand>
        <name>ATP</name>
        <dbReference type="ChEBI" id="CHEBI:30616"/>
    </ligand>
</feature>
<feature type="binding site" evidence="10">
    <location>
        <position position="122"/>
    </location>
    <ligand>
        <name>ATP</name>
        <dbReference type="ChEBI" id="CHEBI:30616"/>
    </ligand>
</feature>
<evidence type="ECO:0000256" key="8">
    <source>
        <dbReference type="ARBA" id="ARBA00022840"/>
    </source>
</evidence>
<keyword evidence="13" id="KW-1185">Reference proteome</keyword>
<feature type="binding site" evidence="10">
    <location>
        <position position="20"/>
    </location>
    <ligand>
        <name>ATP</name>
        <dbReference type="ChEBI" id="CHEBI:30616"/>
    </ligand>
</feature>
<comment type="caution">
    <text evidence="12">The sequence shown here is derived from an EMBL/GenBank/DDBJ whole genome shotgun (WGS) entry which is preliminary data.</text>
</comment>
<dbReference type="EMBL" id="QLNQ01000029">
    <property type="protein sequence ID" value="RCK55926.1"/>
    <property type="molecule type" value="Genomic_DNA"/>
</dbReference>
<feature type="region of interest" description="Disordered" evidence="11">
    <location>
        <begin position="189"/>
        <end position="243"/>
    </location>
</feature>
<evidence type="ECO:0000256" key="1">
    <source>
        <dbReference type="ARBA" id="ARBA00000582"/>
    </source>
</evidence>
<dbReference type="GO" id="GO:0005634">
    <property type="term" value="C:nucleus"/>
    <property type="evidence" value="ECO:0007669"/>
    <property type="project" value="UniProtKB-SubCell"/>
</dbReference>
<feature type="binding site" evidence="10">
    <location>
        <position position="19"/>
    </location>
    <ligand>
        <name>ATP</name>
        <dbReference type="ChEBI" id="CHEBI:30616"/>
    </ligand>
</feature>
<evidence type="ECO:0000256" key="2">
    <source>
        <dbReference type="ARBA" id="ARBA00022490"/>
    </source>
</evidence>
<evidence type="ECO:0000256" key="7">
    <source>
        <dbReference type="ARBA" id="ARBA00022777"/>
    </source>
</evidence>
<feature type="region of interest" description="NMPbind" evidence="10">
    <location>
        <begin position="46"/>
        <end position="69"/>
    </location>
</feature>
<dbReference type="GO" id="GO:0005737">
    <property type="term" value="C:cytoplasm"/>
    <property type="evidence" value="ECO:0007669"/>
    <property type="project" value="UniProtKB-SubCell"/>
</dbReference>
<keyword evidence="6 10" id="KW-0547">Nucleotide-binding</keyword>
<sequence>MTRRQTPNIIITGTPGCGKSSHSQSLVSQLNQDFAKDTTISFKHFNISEIAKERDCIESYDAKLDTSVVDEDKLLDSLEPDLEKGGVIVDWHCCDIFPERLIDLVVVLRTDNSNLYDRLKTRNYNDLKLQENLDCEIMEVILQEARDSYIPDIVVELRSDSAEEMDENVERISSWVIKWIEDHPNGVSNELEKQYHDDDSEEEDSNEEDEYELEQEEQEEEEEREAAEEETNEEMEHTEDIAQ</sequence>
<dbReference type="Proteomes" id="UP000253472">
    <property type="component" value="Unassembled WGS sequence"/>
</dbReference>
<keyword evidence="9 10" id="KW-0539">Nucleus</keyword>
<reference evidence="12 13" key="1">
    <citation type="submission" date="2018-06" db="EMBL/GenBank/DDBJ databases">
        <title>Whole genome sequencing of Candida tropicalis (genome annotated by CSBL at Korea University).</title>
        <authorList>
            <person name="Ahn J."/>
        </authorList>
    </citation>
    <scope>NUCLEOTIDE SEQUENCE [LARGE SCALE GENOMIC DNA]</scope>
    <source>
        <strain evidence="12 13">ATCC 20962</strain>
    </source>
</reference>
<feature type="binding site" evidence="10">
    <location>
        <position position="16"/>
    </location>
    <ligand>
        <name>ATP</name>
        <dbReference type="ChEBI" id="CHEBI:30616"/>
    </ligand>
</feature>
<dbReference type="PANTHER" id="PTHR12595:SF0">
    <property type="entry name" value="ADENYLATE KINASE ISOENZYME 6"/>
    <property type="match status" value="1"/>
</dbReference>
<evidence type="ECO:0000256" key="5">
    <source>
        <dbReference type="ARBA" id="ARBA00022679"/>
    </source>
</evidence>
<evidence type="ECO:0000256" key="10">
    <source>
        <dbReference type="HAMAP-Rule" id="MF_03173"/>
    </source>
</evidence>
<evidence type="ECO:0000313" key="13">
    <source>
        <dbReference type="Proteomes" id="UP000253472"/>
    </source>
</evidence>
<protein>
    <recommendedName>
        <fullName evidence="10">Adenylate kinase isoenzyme 6 homolog</fullName>
        <shortName evidence="10">AK6</shortName>
        <ecNumber evidence="10">2.7.4.3</ecNumber>
    </recommendedName>
    <alternativeName>
        <fullName evidence="10">Dual activity adenylate kinase/ATPase</fullName>
        <shortName evidence="10">AK/ATPase</shortName>
    </alternativeName>
</protein>
<dbReference type="FunFam" id="3.40.50.300:FF:000372">
    <property type="entry name" value="Adenylate kinase isoenzyme 6 homolog"/>
    <property type="match status" value="1"/>
</dbReference>
<dbReference type="InterPro" id="IPR027417">
    <property type="entry name" value="P-loop_NTPase"/>
</dbReference>
<keyword evidence="5 10" id="KW-0808">Transferase</keyword>
<dbReference type="SUPFAM" id="SSF52540">
    <property type="entry name" value="P-loop containing nucleoside triphosphate hydrolases"/>
    <property type="match status" value="1"/>
</dbReference>
<dbReference type="GO" id="GO:0005524">
    <property type="term" value="F:ATP binding"/>
    <property type="evidence" value="ECO:0007669"/>
    <property type="project" value="UniProtKB-KW"/>
</dbReference>
<dbReference type="EC" id="2.7.4.3" evidence="10"/>
<dbReference type="PANTHER" id="PTHR12595">
    <property type="entry name" value="POS9-ACTIVATING FACTOR FAP7-RELATED"/>
    <property type="match status" value="1"/>
</dbReference>
<keyword evidence="3 10" id="KW-0690">Ribosome biogenesis</keyword>
<dbReference type="HAMAP" id="MF_00039">
    <property type="entry name" value="Adenylate_kinase_AK6"/>
    <property type="match status" value="1"/>
</dbReference>
<evidence type="ECO:0000313" key="12">
    <source>
        <dbReference type="EMBL" id="RCK55926.1"/>
    </source>
</evidence>
<dbReference type="AlphaFoldDB" id="A0A367XQL8"/>
<dbReference type="GO" id="GO:0042274">
    <property type="term" value="P:ribosomal small subunit biogenesis"/>
    <property type="evidence" value="ECO:0007669"/>
    <property type="project" value="UniProtKB-UniRule"/>
</dbReference>
<evidence type="ECO:0000256" key="4">
    <source>
        <dbReference type="ARBA" id="ARBA00022552"/>
    </source>
</evidence>
<comment type="subcellular location">
    <subcellularLocation>
        <location evidence="10">Cytoplasm</location>
    </subcellularLocation>
    <subcellularLocation>
        <location evidence="10">Nucleus</location>
    </subcellularLocation>
</comment>
<gene>
    <name evidence="12" type="primary">HBR1_0</name>
    <name evidence="12" type="ORF">Cantr_04889</name>
</gene>
<keyword evidence="8 10" id="KW-0067">ATP-binding</keyword>
<keyword evidence="7 10" id="KW-0418">Kinase</keyword>
<comment type="caution">
    <text evidence="10">Lacks conserved residue(s) required for the propagation of feature annotation.</text>
</comment>
<dbReference type="GO" id="GO:0006364">
    <property type="term" value="P:rRNA processing"/>
    <property type="evidence" value="ECO:0007669"/>
    <property type="project" value="UniProtKB-KW"/>
</dbReference>
<comment type="catalytic activity">
    <reaction evidence="10">
        <text>ATP + H2O = ADP + phosphate + H(+)</text>
        <dbReference type="Rhea" id="RHEA:13065"/>
        <dbReference type="ChEBI" id="CHEBI:15377"/>
        <dbReference type="ChEBI" id="CHEBI:15378"/>
        <dbReference type="ChEBI" id="CHEBI:30616"/>
        <dbReference type="ChEBI" id="CHEBI:43474"/>
        <dbReference type="ChEBI" id="CHEBI:456216"/>
    </reaction>
</comment>
<feature type="region of interest" description="LID" evidence="10">
    <location>
        <begin position="121"/>
        <end position="131"/>
    </location>
</feature>
<dbReference type="GO" id="GO:0004017">
    <property type="term" value="F:AMP kinase activity"/>
    <property type="evidence" value="ECO:0007669"/>
    <property type="project" value="UniProtKB-UniRule"/>
</dbReference>
<evidence type="ECO:0000256" key="6">
    <source>
        <dbReference type="ARBA" id="ARBA00022741"/>
    </source>
</evidence>
<evidence type="ECO:0000256" key="11">
    <source>
        <dbReference type="SAM" id="MobiDB-lite"/>
    </source>
</evidence>
<keyword evidence="4 10" id="KW-0698">rRNA processing</keyword>
<feature type="binding site" evidence="10">
    <location>
        <position position="18"/>
    </location>
    <ligand>
        <name>ATP</name>
        <dbReference type="ChEBI" id="CHEBI:30616"/>
    </ligand>
</feature>
<dbReference type="Gene3D" id="3.40.50.300">
    <property type="entry name" value="P-loop containing nucleotide triphosphate hydrolases"/>
    <property type="match status" value="1"/>
</dbReference>
<accession>A0A367XQL8</accession>
<feature type="compositionally biased region" description="Acidic residues" evidence="11">
    <location>
        <begin position="198"/>
        <end position="233"/>
    </location>
</feature>
<dbReference type="OrthoDB" id="10251185at2759"/>
<comment type="catalytic activity">
    <reaction evidence="1 10">
        <text>AMP + ATP = 2 ADP</text>
        <dbReference type="Rhea" id="RHEA:12973"/>
        <dbReference type="ChEBI" id="CHEBI:30616"/>
        <dbReference type="ChEBI" id="CHEBI:456215"/>
        <dbReference type="ChEBI" id="CHEBI:456216"/>
        <dbReference type="EC" id="2.7.4.3"/>
    </reaction>
</comment>
<dbReference type="STRING" id="5486.A0A367XQL8"/>
<feature type="compositionally biased region" description="Basic and acidic residues" evidence="11">
    <location>
        <begin position="234"/>
        <end position="243"/>
    </location>
</feature>